<feature type="domain" description="PDZ" evidence="4">
    <location>
        <begin position="1252"/>
        <end position="1331"/>
    </location>
</feature>
<dbReference type="GO" id="GO:0035331">
    <property type="term" value="P:negative regulation of hippo signaling"/>
    <property type="evidence" value="ECO:0007669"/>
    <property type="project" value="TreeGrafter"/>
</dbReference>
<protein>
    <recommendedName>
        <fullName evidence="7">Disks large homolog 5</fullName>
    </recommendedName>
</protein>
<dbReference type="SUPFAM" id="SSF50044">
    <property type="entry name" value="SH3-domain"/>
    <property type="match status" value="1"/>
</dbReference>
<dbReference type="InterPro" id="IPR036034">
    <property type="entry name" value="PDZ_sf"/>
</dbReference>
<keyword evidence="1" id="KW-0175">Coiled coil</keyword>
<keyword evidence="6" id="KW-1185">Reference proteome</keyword>
<feature type="region of interest" description="Disordered" evidence="2">
    <location>
        <begin position="1337"/>
        <end position="1489"/>
    </location>
</feature>
<dbReference type="InParanoid" id="A0A7M7MI05"/>
<feature type="compositionally biased region" description="Low complexity" evidence="2">
    <location>
        <begin position="1383"/>
        <end position="1398"/>
    </location>
</feature>
<dbReference type="GeneID" id="111251997"/>
<evidence type="ECO:0000256" key="2">
    <source>
        <dbReference type="SAM" id="MobiDB-lite"/>
    </source>
</evidence>
<feature type="region of interest" description="Disordered" evidence="2">
    <location>
        <begin position="1190"/>
        <end position="1218"/>
    </location>
</feature>
<dbReference type="EnsemblMetazoa" id="XM_022809278">
    <property type="protein sequence ID" value="XP_022665013"/>
    <property type="gene ID" value="LOC111251997"/>
</dbReference>
<feature type="domain" description="PDZ" evidence="4">
    <location>
        <begin position="597"/>
        <end position="648"/>
    </location>
</feature>
<dbReference type="InterPro" id="IPR036028">
    <property type="entry name" value="SH3-like_dom_sf"/>
</dbReference>
<dbReference type="InterPro" id="IPR035537">
    <property type="entry name" value="DLG5_SH3"/>
</dbReference>
<dbReference type="InterPro" id="IPR041489">
    <property type="entry name" value="PDZ_6"/>
</dbReference>
<feature type="region of interest" description="Disordered" evidence="2">
    <location>
        <begin position="763"/>
        <end position="855"/>
    </location>
</feature>
<dbReference type="SUPFAM" id="SSF50156">
    <property type="entry name" value="PDZ domain-like"/>
    <property type="match status" value="4"/>
</dbReference>
<evidence type="ECO:0000259" key="4">
    <source>
        <dbReference type="PROSITE" id="PS50106"/>
    </source>
</evidence>
<dbReference type="Gene3D" id="2.30.42.10">
    <property type="match status" value="4"/>
</dbReference>
<feature type="compositionally biased region" description="Polar residues" evidence="2">
    <location>
        <begin position="1192"/>
        <end position="1207"/>
    </location>
</feature>
<dbReference type="SUPFAM" id="SSF52540">
    <property type="entry name" value="P-loop containing nucleoside triphosphate hydrolases"/>
    <property type="match status" value="1"/>
</dbReference>
<dbReference type="CDD" id="cd11860">
    <property type="entry name" value="SH3_DLG5"/>
    <property type="match status" value="1"/>
</dbReference>
<dbReference type="Proteomes" id="UP000594260">
    <property type="component" value="Unplaced"/>
</dbReference>
<feature type="domain" description="PDZ" evidence="4">
    <location>
        <begin position="504"/>
        <end position="583"/>
    </location>
</feature>
<reference evidence="5" key="1">
    <citation type="submission" date="2021-01" db="UniProtKB">
        <authorList>
            <consortium name="EnsemblMetazoa"/>
        </authorList>
    </citation>
    <scope>IDENTIFICATION</scope>
</reference>
<dbReference type="GO" id="GO:0005886">
    <property type="term" value="C:plasma membrane"/>
    <property type="evidence" value="ECO:0007669"/>
    <property type="project" value="TreeGrafter"/>
</dbReference>
<dbReference type="Gene3D" id="2.30.30.40">
    <property type="entry name" value="SH3 Domains"/>
    <property type="match status" value="1"/>
</dbReference>
<feature type="coiled-coil region" evidence="1">
    <location>
        <begin position="208"/>
        <end position="480"/>
    </location>
</feature>
<name>A0A7M7MI05_VARDE</name>
<dbReference type="OrthoDB" id="6506532at2759"/>
<dbReference type="Pfam" id="PF00625">
    <property type="entry name" value="Guanylate_kin"/>
    <property type="match status" value="1"/>
</dbReference>
<dbReference type="SMART" id="SM00228">
    <property type="entry name" value="PDZ"/>
    <property type="match status" value="4"/>
</dbReference>
<dbReference type="OMA" id="QEHYMAD"/>
<dbReference type="Pfam" id="PF00595">
    <property type="entry name" value="PDZ"/>
    <property type="match status" value="3"/>
</dbReference>
<dbReference type="Pfam" id="PF17820">
    <property type="entry name" value="PDZ_6"/>
    <property type="match status" value="1"/>
</dbReference>
<dbReference type="FunCoup" id="A0A7M7MI05">
    <property type="interactions" value="517"/>
</dbReference>
<feature type="compositionally biased region" description="Polar residues" evidence="2">
    <location>
        <begin position="785"/>
        <end position="794"/>
    </location>
</feature>
<dbReference type="SMART" id="SM00072">
    <property type="entry name" value="GuKc"/>
    <property type="match status" value="1"/>
</dbReference>
<dbReference type="PANTHER" id="PTHR46360">
    <property type="entry name" value="DISKS LARGE HOMOLOG 5"/>
    <property type="match status" value="1"/>
</dbReference>
<dbReference type="RefSeq" id="XP_022665013.1">
    <property type="nucleotide sequence ID" value="XM_022809278.1"/>
</dbReference>
<feature type="domain" description="PDZ" evidence="4">
    <location>
        <begin position="1517"/>
        <end position="1581"/>
    </location>
</feature>
<dbReference type="InterPro" id="IPR027417">
    <property type="entry name" value="P-loop_NTPase"/>
</dbReference>
<dbReference type="InterPro" id="IPR008145">
    <property type="entry name" value="GK/Ca_channel_bsu"/>
</dbReference>
<dbReference type="InterPro" id="IPR001478">
    <property type="entry name" value="PDZ"/>
</dbReference>
<evidence type="ECO:0000256" key="1">
    <source>
        <dbReference type="SAM" id="Coils"/>
    </source>
</evidence>
<dbReference type="Gene3D" id="3.40.50.300">
    <property type="entry name" value="P-loop containing nucleotide triphosphate hydrolases"/>
    <property type="match status" value="1"/>
</dbReference>
<dbReference type="CDD" id="cd06767">
    <property type="entry name" value="PDZ3_DLG5-like"/>
    <property type="match status" value="1"/>
</dbReference>
<feature type="compositionally biased region" description="Low complexity" evidence="2">
    <location>
        <begin position="1339"/>
        <end position="1352"/>
    </location>
</feature>
<dbReference type="CDD" id="cd00136">
    <property type="entry name" value="PDZ_canonical"/>
    <property type="match status" value="1"/>
</dbReference>
<proteinExistence type="predicted"/>
<feature type="domain" description="Guanylate kinase-like" evidence="3">
    <location>
        <begin position="1759"/>
        <end position="1927"/>
    </location>
</feature>
<organism evidence="5 6">
    <name type="scientific">Varroa destructor</name>
    <name type="common">Honeybee mite</name>
    <dbReference type="NCBI Taxonomy" id="109461"/>
    <lineage>
        <taxon>Eukaryota</taxon>
        <taxon>Metazoa</taxon>
        <taxon>Ecdysozoa</taxon>
        <taxon>Arthropoda</taxon>
        <taxon>Chelicerata</taxon>
        <taxon>Arachnida</taxon>
        <taxon>Acari</taxon>
        <taxon>Parasitiformes</taxon>
        <taxon>Mesostigmata</taxon>
        <taxon>Gamasina</taxon>
        <taxon>Dermanyssoidea</taxon>
        <taxon>Varroidae</taxon>
        <taxon>Varroa</taxon>
    </lineage>
</organism>
<dbReference type="PROSITE" id="PS50106">
    <property type="entry name" value="PDZ"/>
    <property type="match status" value="4"/>
</dbReference>
<feature type="compositionally biased region" description="Basic and acidic residues" evidence="2">
    <location>
        <begin position="1415"/>
        <end position="1425"/>
    </location>
</feature>
<feature type="compositionally biased region" description="Gly residues" evidence="2">
    <location>
        <begin position="1470"/>
        <end position="1481"/>
    </location>
</feature>
<evidence type="ECO:0000313" key="6">
    <source>
        <dbReference type="Proteomes" id="UP000594260"/>
    </source>
</evidence>
<evidence type="ECO:0000259" key="3">
    <source>
        <dbReference type="PROSITE" id="PS50052"/>
    </source>
</evidence>
<dbReference type="CTD" id="9231"/>
<dbReference type="PANTHER" id="PTHR46360:SF1">
    <property type="entry name" value="DISKS LARGE HOMOLOG 5"/>
    <property type="match status" value="1"/>
</dbReference>
<dbReference type="PROSITE" id="PS50052">
    <property type="entry name" value="GUANYLATE_KINASE_2"/>
    <property type="match status" value="1"/>
</dbReference>
<evidence type="ECO:0000313" key="5">
    <source>
        <dbReference type="EnsemblMetazoa" id="XP_022665013"/>
    </source>
</evidence>
<feature type="compositionally biased region" description="Low complexity" evidence="2">
    <location>
        <begin position="840"/>
        <end position="852"/>
    </location>
</feature>
<accession>A0A7M7MI05</accession>
<dbReference type="KEGG" id="vde:111251997"/>
<feature type="compositionally biased region" description="Polar residues" evidence="2">
    <location>
        <begin position="1360"/>
        <end position="1380"/>
    </location>
</feature>
<dbReference type="InterPro" id="IPR008144">
    <property type="entry name" value="Guanylate_kin-like_dom"/>
</dbReference>
<sequence>MMVLQKLACLLQIHQRRGKGVVGYVEQEIDAVGVRMRRSIVPSAAAWLALNTSSHKGRCRPSYSRHRHLITGHHHERVNLHRLHRSRSNSSNNITRSISIEEALYSRRHPISHPDSLTPLLGGPSSQWSLSSALQRRSTTESLQDVSCDYYHTQPSLHTHQPSLEVGGMEGGEAALRQKCKALKDEYDTLHKCYADLVQVHSSHVSKMELSQEDMARLKKQLDDAKRERDAALRECAGLQQQCTAAIRQWDNALRERNDAREQLQRTQQQRDDAMKEINQAMAIRLKAGKDLNRLTEERNAAVQEYALIMSERDSVHKEMEKFQEELATKNSELSTSENKIKSLQDENEGLKREIASALQDRDRALKECNQLRECSPLQKQHEQDSQAYKDQIEALHKEVTKLKNELTEAQQEAEVSKRRRDWAFSERDKIVLERESIRALCDRLRKERDRAVSELAEALRDSDDAKRQANKELNELRQMQLGVALSKDSAIDIMEEFEASTKTVKLKLDGLENGGGFETCKNNDTLWVSRIEAGGPADGKLLLQDQIIKINGASVFQMGVEVAQEMLQKATDYLKLEVRRRASSQHKHSSRRGYFFCELQIPEKETHGLVLEAGVYVAQTVPGTPGAQVLQAGDRILSIDGQVVTDMQLALEKLDKPGRFQLQVCRFGNSINSSSKNDDTKDRSANIILKQFSSVCVQTDEKLAKTLVSPSEKKASNTLLDRAKNKIFGEKKSTRPLSTIQSSNDTKEAIFELDSVIDRFSSERKSAKSHKGSSTSSSKENHRGTSSAPNNGGTWPKYKGALTEHQLQAGEKVSLNVNTLQTTHKRKERKSIPKQFYHSSSDSSPVSSGSSPIKMDAYVPQTSSEILREFNSLVQTAPSSRNHSQDRYYSMTTPRPHSKPLAVKGSSGLVTAQTSSMQVSTRPRSAHYTASILDGSYGSHYGAHSAGNGSVKESAYEMILPAPLEPSALNSLNPLNTLNPLNPHGALGGHGTHSAASHHGGHGGAHNPLYPNYYTTGSSHSTRHAISAVGHVGPVCCPPGPGPYMSRSGDSLLSAGAESSSTNTFTPSTGYGIKDSSHYSGGSYTPSPCPSSLAAYQTSYSPTYGIEFGHFHGAPYPGPHVPPIPPLHADHGALGGTHAHVHGAHMSVMHASGGVGGTGIGGGAPTTADVGVSIAGLATFPKRQQRIRIPSTPSVSSSAGRVSTGSIDREHQHRPASPLQPALTVELINSSGGDIELNPKNRKPKAGDTRRIIIEKSKEPLGIQIKGGAGQSIFVSSVTENSLAEKAGLQIGDQLLEVCGINMRNATYQLAANVLRQCRDSMTMLVQFNPDKYREGCSTPGGASSSASESPPDTPHASPKTQYRQSQSGTAGSGPNVTMATGGVVVVSGSGNGSSSVTKRHRSPGAAGPSVCVDAREARSRSNDDLSSAGGNSTLTRSSHKSVGGGVGGTVYLPQPLQAHGHSHTKMVGSGGEPSSGNSGGSKREPTAVSSIGAVGSSVSKGGVRCDSSKPTEPRVVVLNKPSSSNLGITLLGGNAVGIFVHSVEPDSPAATGLRPGDQILEYNGIDLRNFTAEDAASELAKPTGESAQLKVLVQENMERYMEIQEYGSGDAFYVRALFDRPATDGSLPIKKDDVFFVDNTMYKGVNGLWRAWLVDQEGRKSRCGFIPSRYKAEEELVLRRSLLDMAADEAGRRGSARRSFFRRRSKNASTREIAAYSDASINSSSYSAGSAASMLAADELLPPPTYQRVEKLCYTSFRPVILIGPLNDAVMEKLEQDYPDMFQRCLAEAMRGTPHLMEKGVSELKILDFQRRGSHFECTTISAIKAICEQSHAFLDVSLSLDVIIERLKKCQIYPIVIFIKFKSTKQIREVKDCRYLTEKMTTKAAKEMFEHSVKIESEYKHLINGVIQGNNLTYMCTQVKTCVEDQQNKTVWISTASVQY</sequence>
<dbReference type="InterPro" id="IPR053004">
    <property type="entry name" value="MAGUK_Signaling_Regulators"/>
</dbReference>
<feature type="compositionally biased region" description="Polar residues" evidence="2">
    <location>
        <begin position="1426"/>
        <end position="1438"/>
    </location>
</feature>
<evidence type="ECO:0008006" key="7">
    <source>
        <dbReference type="Google" id="ProtNLM"/>
    </source>
</evidence>
<feature type="region of interest" description="Disordered" evidence="2">
    <location>
        <begin position="877"/>
        <end position="909"/>
    </location>
</feature>